<dbReference type="InterPro" id="IPR043142">
    <property type="entry name" value="PapC-like_C_sf"/>
</dbReference>
<dbReference type="Gene3D" id="2.60.40.2070">
    <property type="match status" value="1"/>
</dbReference>
<evidence type="ECO:0000256" key="11">
    <source>
        <dbReference type="ARBA" id="ARBA00072542"/>
    </source>
</evidence>
<dbReference type="InterPro" id="IPR025885">
    <property type="entry name" value="PapC_N"/>
</dbReference>
<feature type="domain" description="PapC-like C-terminal" evidence="13">
    <location>
        <begin position="756"/>
        <end position="820"/>
    </location>
</feature>
<dbReference type="GO" id="GO:0009279">
    <property type="term" value="C:cell outer membrane"/>
    <property type="evidence" value="ECO:0007669"/>
    <property type="project" value="UniProtKB-SubCell"/>
</dbReference>
<evidence type="ECO:0000256" key="5">
    <source>
        <dbReference type="ARBA" id="ARBA00022692"/>
    </source>
</evidence>
<dbReference type="GO" id="GO:0015473">
    <property type="term" value="F:fimbrial usher porin activity"/>
    <property type="evidence" value="ECO:0007669"/>
    <property type="project" value="InterPro"/>
</dbReference>
<evidence type="ECO:0000256" key="1">
    <source>
        <dbReference type="ARBA" id="ARBA00004571"/>
    </source>
</evidence>
<comment type="function">
    <text evidence="10">Essential for piliation.</text>
</comment>
<protein>
    <recommendedName>
        <fullName evidence="11">Outer membrane usher protein HifC</fullName>
    </recommendedName>
</protein>
<dbReference type="SUPFAM" id="SSF141729">
    <property type="entry name" value="FimD N-terminal domain-like"/>
    <property type="match status" value="1"/>
</dbReference>
<dbReference type="InterPro" id="IPR042186">
    <property type="entry name" value="FimD_plug_dom"/>
</dbReference>
<keyword evidence="8" id="KW-1015">Disulfide bond</keyword>
<comment type="caution">
    <text evidence="15">The sequence shown here is derived from an EMBL/GenBank/DDBJ whole genome shotgun (WGS) entry which is preliminary data.</text>
</comment>
<evidence type="ECO:0000256" key="3">
    <source>
        <dbReference type="ARBA" id="ARBA00022448"/>
    </source>
</evidence>
<organism evidence="15 16">
    <name type="scientific">Haemophilus haemolyticus</name>
    <dbReference type="NCBI Taxonomy" id="726"/>
    <lineage>
        <taxon>Bacteria</taxon>
        <taxon>Pseudomonadati</taxon>
        <taxon>Pseudomonadota</taxon>
        <taxon>Gammaproteobacteria</taxon>
        <taxon>Pasteurellales</taxon>
        <taxon>Pasteurellaceae</taxon>
        <taxon>Haemophilus</taxon>
    </lineage>
</organism>
<evidence type="ECO:0000259" key="13">
    <source>
        <dbReference type="Pfam" id="PF13953"/>
    </source>
</evidence>
<comment type="subcellular location">
    <subcellularLocation>
        <location evidence="1 12">Cell outer membrane</location>
        <topology evidence="1 12">Multi-pass membrane protein</topology>
    </subcellularLocation>
</comment>
<dbReference type="Pfam" id="PF13954">
    <property type="entry name" value="PapC_N"/>
    <property type="match status" value="1"/>
</dbReference>
<dbReference type="PANTHER" id="PTHR30451:SF5">
    <property type="entry name" value="SLR0019 PROTEIN"/>
    <property type="match status" value="1"/>
</dbReference>
<keyword evidence="12" id="KW-1029">Fimbrium biogenesis</keyword>
<dbReference type="Pfam" id="PF00577">
    <property type="entry name" value="Usher"/>
    <property type="match status" value="1"/>
</dbReference>
<dbReference type="AlphaFoldDB" id="A0A852PVA8"/>
<dbReference type="GO" id="GO:0009297">
    <property type="term" value="P:pilus assembly"/>
    <property type="evidence" value="ECO:0007669"/>
    <property type="project" value="InterPro"/>
</dbReference>
<dbReference type="InterPro" id="IPR018030">
    <property type="entry name" value="Fimbrial_membr_usher_CS"/>
</dbReference>
<dbReference type="FunFam" id="2.60.40.3110:FF:000001">
    <property type="entry name" value="Putative fimbrial outer membrane usher"/>
    <property type="match status" value="1"/>
</dbReference>
<gene>
    <name evidence="15" type="ORF">HZI69_07415</name>
</gene>
<keyword evidence="7 12" id="KW-0472">Membrane</keyword>
<dbReference type="InterPro" id="IPR000015">
    <property type="entry name" value="Fimb_usher"/>
</dbReference>
<keyword evidence="4" id="KW-1134">Transmembrane beta strand</keyword>
<evidence type="ECO:0000256" key="8">
    <source>
        <dbReference type="ARBA" id="ARBA00023157"/>
    </source>
</evidence>
<evidence type="ECO:0000256" key="10">
    <source>
        <dbReference type="ARBA" id="ARBA00059415"/>
    </source>
</evidence>
<evidence type="ECO:0000313" key="16">
    <source>
        <dbReference type="Proteomes" id="UP000590599"/>
    </source>
</evidence>
<evidence type="ECO:0000256" key="2">
    <source>
        <dbReference type="ARBA" id="ARBA00008064"/>
    </source>
</evidence>
<dbReference type="PANTHER" id="PTHR30451">
    <property type="entry name" value="OUTER MEMBRANE USHER PROTEIN"/>
    <property type="match status" value="1"/>
</dbReference>
<sequence length="842" mass="94321">MRIQKTLSHFNRSSLAILCALGLYGNHAYSDEFDASLWGGGSVLGVDFARFNQANAVLPGEYRADIWVNNQLKGHETLRFVDNSEGRADLCLTPELQDVLDLKSAAIIKQGSDEDCVFVKDAIPESTFVYKTGELKLDFEIPQALTVQRPRGYISPKRWQSGTTATFLNYDLNYYRYQTESSISDSLYGNVRAGLNIGSLAFRHTGFYNQVNSRSKENSFRYTYSKYQPSETYVQRDFELLRGNVTLGDFYTSTQVGESFGMRGVRIASDDRMLSPSQRGFAPVVRGVANSNANVTIKQNGNIIYQLSVPAGPFVISDLYPSGYNGDLLVEIQESDGSVRTFTVPFSNVAPLIRVGQYRYQIASGRYRHWNNEYVDPITQATLQYGLFNNLTLNGGVIYSKNYRAALFGFGLNTPIGAFSADSTWSHAIFPEEKENKKGYSLHGTYSINFNSTGTNITLAAYRYSSRHFYTLRDTLAINHRDYIYDEFVNVRTQRPKSQYQFSINQTLGDYGDLYLVGQTYNYWGESGTNNEYQIAYANSYKKLNYNITLSQTTNSESSKRDNAIYINLSLPLGEGKHTVSTSHSRNNSGYSYNRVGVSGTMGEQNQWHYGVNVSKNNHQYRGIGANGGYTGRFGSYRMNISQENSHNRQIGLGASGSIVAHKYGVTLGQQVGDSFAIVRAKDASGALIQGNNQRIDYFGNGIIPYTMPYSINYVRIDPKDISGNIEFNATEQQIIPRANAINLVEFSTHKNVMVLFNLTQSNGENVPMAATAQDDKGNFVGYVVQGGMLFAGQLQQEKGRLTVNWGPNHNEQCYFDYQVKLENLDSLEAQTYDAMCLPIKK</sequence>
<evidence type="ECO:0000256" key="4">
    <source>
        <dbReference type="ARBA" id="ARBA00022452"/>
    </source>
</evidence>
<feature type="domain" description="PapC N-terminal" evidence="14">
    <location>
        <begin position="32"/>
        <end position="173"/>
    </location>
</feature>
<dbReference type="EMBL" id="JACBKA010000016">
    <property type="protein sequence ID" value="NYA27661.1"/>
    <property type="molecule type" value="Genomic_DNA"/>
</dbReference>
<accession>A0A852PVA8</accession>
<evidence type="ECO:0000256" key="6">
    <source>
        <dbReference type="ARBA" id="ARBA00022729"/>
    </source>
</evidence>
<dbReference type="InterPro" id="IPR025949">
    <property type="entry name" value="PapC-like_C"/>
</dbReference>
<evidence type="ECO:0000256" key="7">
    <source>
        <dbReference type="ARBA" id="ARBA00023136"/>
    </source>
</evidence>
<evidence type="ECO:0000256" key="9">
    <source>
        <dbReference type="ARBA" id="ARBA00023237"/>
    </source>
</evidence>
<dbReference type="Gene3D" id="3.10.20.410">
    <property type="match status" value="1"/>
</dbReference>
<keyword evidence="5 12" id="KW-0812">Transmembrane</keyword>
<dbReference type="InterPro" id="IPR037224">
    <property type="entry name" value="PapC_N_sf"/>
</dbReference>
<dbReference type="PROSITE" id="PS01151">
    <property type="entry name" value="FIMBRIAL_USHER"/>
    <property type="match status" value="1"/>
</dbReference>
<keyword evidence="3 12" id="KW-0813">Transport</keyword>
<name>A0A852PVA8_HAEHA</name>
<keyword evidence="9 12" id="KW-0998">Cell outer membrane</keyword>
<evidence type="ECO:0000259" key="14">
    <source>
        <dbReference type="Pfam" id="PF13954"/>
    </source>
</evidence>
<evidence type="ECO:0000313" key="15">
    <source>
        <dbReference type="EMBL" id="NYA27661.1"/>
    </source>
</evidence>
<dbReference type="Gene3D" id="2.60.40.2610">
    <property type="entry name" value="Outer membrane usher protein FimD, plug domain"/>
    <property type="match status" value="1"/>
</dbReference>
<comment type="similarity">
    <text evidence="2 12">Belongs to the fimbrial export usher family.</text>
</comment>
<proteinExistence type="inferred from homology"/>
<keyword evidence="6" id="KW-0732">Signal</keyword>
<evidence type="ECO:0000256" key="12">
    <source>
        <dbReference type="RuleBase" id="RU003884"/>
    </source>
</evidence>
<dbReference type="Proteomes" id="UP000590599">
    <property type="component" value="Unassembled WGS sequence"/>
</dbReference>
<dbReference type="RefSeq" id="WP_179227864.1">
    <property type="nucleotide sequence ID" value="NZ_JACBKA010000016.1"/>
</dbReference>
<reference evidence="15 16" key="1">
    <citation type="submission" date="2020-07" db="EMBL/GenBank/DDBJ databases">
        <title>Genus Haemophilus, Bergeys manual.</title>
        <authorList>
            <person name="Noerskov-Lauritsen N."/>
        </authorList>
    </citation>
    <scope>NUCLEOTIDE SEQUENCE [LARGE SCALE GENOMIC DNA]</scope>
    <source>
        <strain evidence="15 16">CCUG30047</strain>
    </source>
</reference>
<dbReference type="Pfam" id="PF13953">
    <property type="entry name" value="PapC_C"/>
    <property type="match status" value="1"/>
</dbReference>
<dbReference type="Gene3D" id="2.60.40.3110">
    <property type="match status" value="1"/>
</dbReference>